<dbReference type="RefSeq" id="WP_039984761.1">
    <property type="nucleotide sequence ID" value="NZ_FZQN01000004.1"/>
</dbReference>
<dbReference type="EMBL" id="LR594052">
    <property type="protein sequence ID" value="VTT41631.1"/>
    <property type="molecule type" value="Genomic_DNA"/>
</dbReference>
<evidence type="ECO:0000259" key="3">
    <source>
        <dbReference type="Pfam" id="PF02517"/>
    </source>
</evidence>
<reference evidence="4 5" key="1">
    <citation type="submission" date="2019-05" db="EMBL/GenBank/DDBJ databases">
        <authorList>
            <consortium name="Pathogen Informatics"/>
        </authorList>
    </citation>
    <scope>NUCLEOTIDE SEQUENCE [LARGE SCALE GENOMIC DNA]</scope>
    <source>
        <strain evidence="4 5">NCTC10924</strain>
    </source>
</reference>
<evidence type="ECO:0000313" key="5">
    <source>
        <dbReference type="Proteomes" id="UP000306241"/>
    </source>
</evidence>
<feature type="transmembrane region" description="Helical" evidence="2">
    <location>
        <begin position="91"/>
        <end position="116"/>
    </location>
</feature>
<organism evidence="4 5">
    <name type="scientific">Streptococcus porcinus</name>
    <dbReference type="NCBI Taxonomy" id="1340"/>
    <lineage>
        <taxon>Bacteria</taxon>
        <taxon>Bacillati</taxon>
        <taxon>Bacillota</taxon>
        <taxon>Bacilli</taxon>
        <taxon>Lactobacillales</taxon>
        <taxon>Streptococcaceae</taxon>
        <taxon>Streptococcus</taxon>
    </lineage>
</organism>
<gene>
    <name evidence="4" type="ORF">NCTC10924_00249</name>
</gene>
<evidence type="ECO:0000313" key="4">
    <source>
        <dbReference type="EMBL" id="VTT41631.1"/>
    </source>
</evidence>
<keyword evidence="2" id="KW-1133">Transmembrane helix</keyword>
<feature type="transmembrane region" description="Helical" evidence="2">
    <location>
        <begin position="178"/>
        <end position="200"/>
    </location>
</feature>
<keyword evidence="2" id="KW-0812">Transmembrane</keyword>
<feature type="transmembrane region" description="Helical" evidence="2">
    <location>
        <begin position="136"/>
        <end position="157"/>
    </location>
</feature>
<protein>
    <submittedName>
        <fullName evidence="4">Abortive infection protein</fullName>
    </submittedName>
</protein>
<dbReference type="InterPro" id="IPR003675">
    <property type="entry name" value="Rce1/LyrA-like_dom"/>
</dbReference>
<dbReference type="OrthoDB" id="95797at2"/>
<feature type="transmembrane region" description="Helical" evidence="2">
    <location>
        <begin position="212"/>
        <end position="230"/>
    </location>
</feature>
<dbReference type="AlphaFoldDB" id="A0A4V0GYB6"/>
<proteinExistence type="inferred from homology"/>
<evidence type="ECO:0000256" key="1">
    <source>
        <dbReference type="ARBA" id="ARBA00009067"/>
    </source>
</evidence>
<comment type="similarity">
    <text evidence="1">Belongs to the UPF0177 family.</text>
</comment>
<accession>A0A4V0GYB6</accession>
<dbReference type="GO" id="GO:0080120">
    <property type="term" value="P:CAAX-box protein maturation"/>
    <property type="evidence" value="ECO:0007669"/>
    <property type="project" value="UniProtKB-ARBA"/>
</dbReference>
<dbReference type="Proteomes" id="UP000306241">
    <property type="component" value="Chromosome"/>
</dbReference>
<evidence type="ECO:0000256" key="2">
    <source>
        <dbReference type="SAM" id="Phobius"/>
    </source>
</evidence>
<feature type="transmembrane region" description="Helical" evidence="2">
    <location>
        <begin position="54"/>
        <end position="71"/>
    </location>
</feature>
<keyword evidence="2" id="KW-0472">Membrane</keyword>
<dbReference type="Pfam" id="PF02517">
    <property type="entry name" value="Rce1-like"/>
    <property type="match status" value="1"/>
</dbReference>
<feature type="domain" description="CAAX prenyl protease 2/Lysostaphin resistance protein A-like" evidence="3">
    <location>
        <begin position="133"/>
        <end position="220"/>
    </location>
</feature>
<sequence length="231" mass="27059">MQEKQRFLRWFDLLCLTIILFGEGMIKSTLKYLALQNQTISLEQNLTFSSFDNYKGLAMQSIWLLLAFLYLKWRHFDFNYFKKRIYFKPFVLLQALGLFILIALSMDIFNIITYNIPKILSPSVLATWPQFDISLILYSMLNGFYEEFFFLGLCLAVKPEATKWAFLYSLLIRFSFHTYQGITGAVGISLILGILFFIIYRKVKPQNLLPFFISHALADIFGLSILTYLFS</sequence>
<name>A0A4V0GYB6_STRPO</name>
<dbReference type="GO" id="GO:0004175">
    <property type="term" value="F:endopeptidase activity"/>
    <property type="evidence" value="ECO:0007669"/>
    <property type="project" value="UniProtKB-ARBA"/>
</dbReference>
<feature type="transmembrane region" description="Helical" evidence="2">
    <location>
        <begin position="7"/>
        <end position="26"/>
    </location>
</feature>